<sequence>MNLKTGEFYDLGFLPSHLPSPVVRTSTSIFPNSSSSLILCSSLMGALTDNRKRRALEQRLLSPLSPDSPPPPSKKSRLVEPPPSHYIAMEPQQLQHRETHQSGFGFHPSSRPVATAARDNPSFRSRFPPPALRHPIHTPQRILKAFGLGSCSGSDKSGFDREIPSYKKDTSTEGTSEKVESRGLKRDASFLSTQTGQNDEVVDLSGADCDINTGSQIDILGLGLPCSRANTAASISEGTGEIVSARGLEFKKRFSKSSKKASDLKSGFPNIPKKCLQSELEFSKVSRDILNSEFELSETPEKVWGSELVSSVMTSPEIERSTPSLEQYKKLVSSVSLRKVPLYKGLYDQSARSHDSRLRDLEFEVKLAETSIANFKLLGEILDSKHEDSAELFTPLTDEEENEVKRVLNGRSSREVLVAHEASNIEITREKMQCLRYGAWLNDEVINLYLELFKERERREPEKFLRCHFFNTFFYKKLAGGSSGYDFKAVKRWTTQRKLGYALIDCDKVFVPIHKEVHWCLAVINVRDKKLQYLDSLGGTDTTVLRTLARYFAEEVKEKNAKQIDTYSWDFEDCPDLPLQENGWDCGMFMLKYIDFLSRDLSLSFSQEHMVYFRKRTVKELLSLKAV</sequence>
<name>A0A833VIY7_9POAL</name>
<evidence type="ECO:0000256" key="5">
    <source>
        <dbReference type="ARBA" id="ARBA00022807"/>
    </source>
</evidence>
<comment type="caution">
    <text evidence="8">The sequence shown here is derived from an EMBL/GenBank/DDBJ whole genome shotgun (WGS) entry which is preliminary data.</text>
</comment>
<keyword evidence="3" id="KW-0833">Ubl conjugation pathway</keyword>
<accession>A0A833VIY7</accession>
<dbReference type="SUPFAM" id="SSF54001">
    <property type="entry name" value="Cysteine proteinases"/>
    <property type="match status" value="1"/>
</dbReference>
<dbReference type="OrthoDB" id="1939479at2759"/>
<dbReference type="Proteomes" id="UP000623129">
    <property type="component" value="Unassembled WGS sequence"/>
</dbReference>
<evidence type="ECO:0000256" key="6">
    <source>
        <dbReference type="SAM" id="MobiDB-lite"/>
    </source>
</evidence>
<dbReference type="FunFam" id="3.40.395.10:FF:000005">
    <property type="entry name" value="Ubiquitin-like-specific protease ESD4"/>
    <property type="match status" value="1"/>
</dbReference>
<protein>
    <submittedName>
        <fullName evidence="8">Ubiquitin-like-specific protease ESD4 isoform X1</fullName>
    </submittedName>
</protein>
<feature type="domain" description="Ubiquitin-like protease family profile" evidence="7">
    <location>
        <begin position="425"/>
        <end position="597"/>
    </location>
</feature>
<dbReference type="PANTHER" id="PTHR12606:SF1">
    <property type="entry name" value="UBIQUITIN-LIKE-SPECIFIC PROTEASE 1A"/>
    <property type="match status" value="1"/>
</dbReference>
<evidence type="ECO:0000256" key="3">
    <source>
        <dbReference type="ARBA" id="ARBA00022786"/>
    </source>
</evidence>
<keyword evidence="9" id="KW-1185">Reference proteome</keyword>
<keyword evidence="5" id="KW-0788">Thiol protease</keyword>
<gene>
    <name evidence="8" type="ORF">FCM35_KLT10845</name>
</gene>
<organism evidence="8 9">
    <name type="scientific">Carex littledalei</name>
    <dbReference type="NCBI Taxonomy" id="544730"/>
    <lineage>
        <taxon>Eukaryota</taxon>
        <taxon>Viridiplantae</taxon>
        <taxon>Streptophyta</taxon>
        <taxon>Embryophyta</taxon>
        <taxon>Tracheophyta</taxon>
        <taxon>Spermatophyta</taxon>
        <taxon>Magnoliopsida</taxon>
        <taxon>Liliopsida</taxon>
        <taxon>Poales</taxon>
        <taxon>Cyperaceae</taxon>
        <taxon>Cyperoideae</taxon>
        <taxon>Cariceae</taxon>
        <taxon>Carex</taxon>
        <taxon>Carex subgen. Euthyceras</taxon>
    </lineage>
</organism>
<dbReference type="InterPro" id="IPR003653">
    <property type="entry name" value="Peptidase_C48_C"/>
</dbReference>
<dbReference type="GO" id="GO:0016929">
    <property type="term" value="F:deSUMOylase activity"/>
    <property type="evidence" value="ECO:0007669"/>
    <property type="project" value="TreeGrafter"/>
</dbReference>
<evidence type="ECO:0000256" key="1">
    <source>
        <dbReference type="ARBA" id="ARBA00005234"/>
    </source>
</evidence>
<feature type="compositionally biased region" description="Basic and acidic residues" evidence="6">
    <location>
        <begin position="157"/>
        <end position="183"/>
    </location>
</feature>
<feature type="region of interest" description="Disordered" evidence="6">
    <location>
        <begin position="60"/>
        <end position="83"/>
    </location>
</feature>
<dbReference type="GO" id="GO:0005634">
    <property type="term" value="C:nucleus"/>
    <property type="evidence" value="ECO:0007669"/>
    <property type="project" value="TreeGrafter"/>
</dbReference>
<evidence type="ECO:0000313" key="8">
    <source>
        <dbReference type="EMBL" id="KAF3324688.1"/>
    </source>
</evidence>
<comment type="similarity">
    <text evidence="1">Belongs to the peptidase C48 family.</text>
</comment>
<dbReference type="Gene3D" id="3.40.395.10">
    <property type="entry name" value="Adenoviral Proteinase, Chain A"/>
    <property type="match status" value="1"/>
</dbReference>
<evidence type="ECO:0000259" key="7">
    <source>
        <dbReference type="PROSITE" id="PS50600"/>
    </source>
</evidence>
<evidence type="ECO:0000256" key="2">
    <source>
        <dbReference type="ARBA" id="ARBA00022670"/>
    </source>
</evidence>
<keyword evidence="4" id="KW-0378">Hydrolase</keyword>
<dbReference type="Pfam" id="PF02902">
    <property type="entry name" value="Peptidase_C48"/>
    <property type="match status" value="1"/>
</dbReference>
<feature type="region of interest" description="Disordered" evidence="6">
    <location>
        <begin position="98"/>
        <end position="135"/>
    </location>
</feature>
<dbReference type="PROSITE" id="PS50600">
    <property type="entry name" value="ULP_PROTEASE"/>
    <property type="match status" value="1"/>
</dbReference>
<reference evidence="8" key="1">
    <citation type="submission" date="2020-01" db="EMBL/GenBank/DDBJ databases">
        <title>Genome sequence of Kobresia littledalei, the first chromosome-level genome in the family Cyperaceae.</title>
        <authorList>
            <person name="Qu G."/>
        </authorList>
    </citation>
    <scope>NUCLEOTIDE SEQUENCE</scope>
    <source>
        <strain evidence="8">C.B.Clarke</strain>
        <tissue evidence="8">Leaf</tissue>
    </source>
</reference>
<dbReference type="EMBL" id="SWLB01000021">
    <property type="protein sequence ID" value="KAF3324688.1"/>
    <property type="molecule type" value="Genomic_DNA"/>
</dbReference>
<feature type="region of interest" description="Disordered" evidence="6">
    <location>
        <begin position="154"/>
        <end position="183"/>
    </location>
</feature>
<dbReference type="GO" id="GO:0016926">
    <property type="term" value="P:protein desumoylation"/>
    <property type="evidence" value="ECO:0007669"/>
    <property type="project" value="UniProtKB-ARBA"/>
</dbReference>
<evidence type="ECO:0000313" key="9">
    <source>
        <dbReference type="Proteomes" id="UP000623129"/>
    </source>
</evidence>
<keyword evidence="2 8" id="KW-0645">Protease</keyword>
<dbReference type="AlphaFoldDB" id="A0A833VIY7"/>
<dbReference type="PANTHER" id="PTHR12606">
    <property type="entry name" value="SENTRIN/SUMO-SPECIFIC PROTEASE"/>
    <property type="match status" value="1"/>
</dbReference>
<dbReference type="GO" id="GO:0006508">
    <property type="term" value="P:proteolysis"/>
    <property type="evidence" value="ECO:0007669"/>
    <property type="project" value="UniProtKB-KW"/>
</dbReference>
<proteinExistence type="inferred from homology"/>
<evidence type="ECO:0000256" key="4">
    <source>
        <dbReference type="ARBA" id="ARBA00022801"/>
    </source>
</evidence>
<dbReference type="InterPro" id="IPR038765">
    <property type="entry name" value="Papain-like_cys_pep_sf"/>
</dbReference>